<name>A0A2T7P1T8_POMCA</name>
<dbReference type="Pfam" id="PF07690">
    <property type="entry name" value="MFS_1"/>
    <property type="match status" value="2"/>
</dbReference>
<feature type="transmembrane region" description="Helical" evidence="3">
    <location>
        <begin position="172"/>
        <end position="193"/>
    </location>
</feature>
<feature type="transmembrane region" description="Helical" evidence="3">
    <location>
        <begin position="785"/>
        <end position="803"/>
    </location>
</feature>
<feature type="compositionally biased region" description="Polar residues" evidence="2">
    <location>
        <begin position="32"/>
        <end position="47"/>
    </location>
</feature>
<evidence type="ECO:0000259" key="4">
    <source>
        <dbReference type="PROSITE" id="PS50850"/>
    </source>
</evidence>
<dbReference type="PROSITE" id="PS50850">
    <property type="entry name" value="MFS"/>
    <property type="match status" value="1"/>
</dbReference>
<reference evidence="5 6" key="1">
    <citation type="submission" date="2018-04" db="EMBL/GenBank/DDBJ databases">
        <title>The genome of golden apple snail Pomacea canaliculata provides insight into stress tolerance and invasive adaptation.</title>
        <authorList>
            <person name="Liu C."/>
            <person name="Liu B."/>
            <person name="Ren Y."/>
            <person name="Zhang Y."/>
            <person name="Wang H."/>
            <person name="Li S."/>
            <person name="Jiang F."/>
            <person name="Yin L."/>
            <person name="Zhang G."/>
            <person name="Qian W."/>
            <person name="Fan W."/>
        </authorList>
    </citation>
    <scope>NUCLEOTIDE SEQUENCE [LARGE SCALE GENOMIC DNA]</scope>
    <source>
        <strain evidence="5">SZHN2017</strain>
        <tissue evidence="5">Muscle</tissue>
    </source>
</reference>
<dbReference type="AlphaFoldDB" id="A0A2T7P1T8"/>
<feature type="transmembrane region" description="Helical" evidence="3">
    <location>
        <begin position="121"/>
        <end position="141"/>
    </location>
</feature>
<dbReference type="InterPro" id="IPR050327">
    <property type="entry name" value="Proton-linked_MCT"/>
</dbReference>
<feature type="region of interest" description="Disordered" evidence="2">
    <location>
        <begin position="453"/>
        <end position="499"/>
    </location>
</feature>
<comment type="caution">
    <text evidence="5">The sequence shown here is derived from an EMBL/GenBank/DDBJ whole genome shotgun (WGS) entry which is preliminary data.</text>
</comment>
<dbReference type="Proteomes" id="UP000245119">
    <property type="component" value="Linkage Group LG7"/>
</dbReference>
<feature type="region of interest" description="Disordered" evidence="2">
    <location>
        <begin position="385"/>
        <end position="436"/>
    </location>
</feature>
<feature type="transmembrane region" description="Helical" evidence="3">
    <location>
        <begin position="79"/>
        <end position="101"/>
    </location>
</feature>
<feature type="transmembrane region" description="Helical" evidence="3">
    <location>
        <begin position="723"/>
        <end position="743"/>
    </location>
</feature>
<accession>A0A2T7P1T8</accession>
<dbReference type="OrthoDB" id="6499973at2759"/>
<dbReference type="CDD" id="cd17352">
    <property type="entry name" value="MFS_MCT_SLC16"/>
    <property type="match status" value="1"/>
</dbReference>
<feature type="region of interest" description="Disordered" evidence="2">
    <location>
        <begin position="1"/>
        <end position="66"/>
    </location>
</feature>
<feature type="transmembrane region" description="Helical" evidence="3">
    <location>
        <begin position="749"/>
        <end position="773"/>
    </location>
</feature>
<keyword evidence="3" id="KW-0472">Membrane</keyword>
<dbReference type="EMBL" id="PZQS01000007">
    <property type="protein sequence ID" value="PVD27386.1"/>
    <property type="molecule type" value="Genomic_DNA"/>
</dbReference>
<dbReference type="OMA" id="MYEEKQM"/>
<feature type="transmembrane region" description="Helical" evidence="3">
    <location>
        <begin position="657"/>
        <end position="675"/>
    </location>
</feature>
<evidence type="ECO:0000256" key="1">
    <source>
        <dbReference type="ARBA" id="ARBA00004141"/>
    </source>
</evidence>
<feature type="transmembrane region" description="Helical" evidence="3">
    <location>
        <begin position="148"/>
        <end position="166"/>
    </location>
</feature>
<feature type="transmembrane region" description="Helical" evidence="3">
    <location>
        <begin position="205"/>
        <end position="225"/>
    </location>
</feature>
<dbReference type="GO" id="GO:0016020">
    <property type="term" value="C:membrane"/>
    <property type="evidence" value="ECO:0007669"/>
    <property type="project" value="UniProtKB-SubCell"/>
</dbReference>
<dbReference type="PANTHER" id="PTHR11360:SF286">
    <property type="entry name" value="GH22266P"/>
    <property type="match status" value="1"/>
</dbReference>
<comment type="subcellular location">
    <subcellularLocation>
        <location evidence="1">Membrane</location>
        <topology evidence="1">Multi-pass membrane protein</topology>
    </subcellularLocation>
</comment>
<dbReference type="InterPro" id="IPR036259">
    <property type="entry name" value="MFS_trans_sf"/>
</dbReference>
<keyword evidence="6" id="KW-1185">Reference proteome</keyword>
<feature type="transmembrane region" description="Helical" evidence="3">
    <location>
        <begin position="815"/>
        <end position="836"/>
    </location>
</feature>
<dbReference type="InterPro" id="IPR020846">
    <property type="entry name" value="MFS_dom"/>
</dbReference>
<dbReference type="GO" id="GO:0008028">
    <property type="term" value="F:monocarboxylic acid transmembrane transporter activity"/>
    <property type="evidence" value="ECO:0007669"/>
    <property type="project" value="TreeGrafter"/>
</dbReference>
<evidence type="ECO:0000313" key="6">
    <source>
        <dbReference type="Proteomes" id="UP000245119"/>
    </source>
</evidence>
<evidence type="ECO:0000313" key="5">
    <source>
        <dbReference type="EMBL" id="PVD27386.1"/>
    </source>
</evidence>
<dbReference type="PANTHER" id="PTHR11360">
    <property type="entry name" value="MONOCARBOXYLATE TRANSPORTER"/>
    <property type="match status" value="1"/>
</dbReference>
<proteinExistence type="predicted"/>
<evidence type="ECO:0000256" key="3">
    <source>
        <dbReference type="SAM" id="Phobius"/>
    </source>
</evidence>
<keyword evidence="3" id="KW-1133">Transmembrane helix</keyword>
<dbReference type="InterPro" id="IPR011701">
    <property type="entry name" value="MFS"/>
</dbReference>
<evidence type="ECO:0000256" key="2">
    <source>
        <dbReference type="SAM" id="MobiDB-lite"/>
    </source>
</evidence>
<feature type="compositionally biased region" description="Polar residues" evidence="2">
    <location>
        <begin position="8"/>
        <end position="25"/>
    </location>
</feature>
<feature type="transmembrane region" description="Helical" evidence="3">
    <location>
        <begin position="237"/>
        <end position="259"/>
    </location>
</feature>
<sequence>MPPEEKNSNNNKTVTPTGSPCQTALQADPENLSLSKPASPTPTTLMAVTTEKQRRDSEDSDDSIDSFENYIPTPPDGGWGWVIVAVSLVNNLIVDGIGYSFGVFLSQFTEYFQEPKGKVSFVGSLLCGTYLIAGPLVSALTNKFGCRAVAIVGSIIAAVGFILSIFAPSLEILMLTYGLIAGFGLGMLYLPSIVSVGYYFEKKRALATGLAVCGSGIGAFIFAPLSDFLLSELDWKSALIIIAGITLQGCVCGALMRPLEPTKRVRRPRAKNLLDRIKEQAKGNRNRTVSETSGMFSGRDTNSILERLMAAKLQRERRLQEDDSELGSLPSICFMKQQLRKDSAARDSRIHKLSFSDRGDLTSYMGSPMDSVPRIVVHDGIAETEAETSLTPDESPEKASESEIEGSNLVKASKEVALTSSRGQEETELTRISADEVTSNTGDDLFVDAESMIVGDGTNTERSDFYTPPTTPPDSPEPEGATRPMSQLNGDVHRKSDSGVSNIVPGQIKGFNNGSIPSIIQHHVQEVVPLIKVAESKTTIVNIGSERALWRQKSISSSHHLPGAHNPDLVLHSLSVSKKDLARPLYRKDIFYSGSVLNIPQYQSQPDMKSYITSITTIPGEAAYFKGECRAWRYLCVPQSCKDTLQEMMDFSLLKDFGFLLICIGNIMTFLGFYVPFVYVVDFAVSHGIDKGKAAFLISVIGITNTVGRVVTGWLADMRKINSLVITYVSIFLCGVSTAIFPFCTTYEALCAVCCFFGLTVAAFISLSSILICDLMGLEKLTNGFGLMTMFRGGAAMAGPPLAGFVYDLTSSYDASFYLGGALLVVGALCHLALYLPCAKQKQPEQAISEYGEELPTFDRKESSMLPELVTIEEIPTRV</sequence>
<organism evidence="5 6">
    <name type="scientific">Pomacea canaliculata</name>
    <name type="common">Golden apple snail</name>
    <dbReference type="NCBI Taxonomy" id="400727"/>
    <lineage>
        <taxon>Eukaryota</taxon>
        <taxon>Metazoa</taxon>
        <taxon>Spiralia</taxon>
        <taxon>Lophotrochozoa</taxon>
        <taxon>Mollusca</taxon>
        <taxon>Gastropoda</taxon>
        <taxon>Caenogastropoda</taxon>
        <taxon>Architaenioglossa</taxon>
        <taxon>Ampullarioidea</taxon>
        <taxon>Ampullariidae</taxon>
        <taxon>Pomacea</taxon>
    </lineage>
</organism>
<feature type="transmembrane region" description="Helical" evidence="3">
    <location>
        <begin position="695"/>
        <end position="716"/>
    </location>
</feature>
<gene>
    <name evidence="5" type="ORF">C0Q70_12544</name>
</gene>
<keyword evidence="3" id="KW-0812">Transmembrane</keyword>
<dbReference type="Gene3D" id="1.20.1250.20">
    <property type="entry name" value="MFS general substrate transporter like domains"/>
    <property type="match status" value="2"/>
</dbReference>
<dbReference type="SUPFAM" id="SSF103473">
    <property type="entry name" value="MFS general substrate transporter"/>
    <property type="match status" value="1"/>
</dbReference>
<protein>
    <recommendedName>
        <fullName evidence="4">Major facilitator superfamily (MFS) profile domain-containing protein</fullName>
    </recommendedName>
</protein>
<feature type="domain" description="Major facilitator superfamily (MFS) profile" evidence="4">
    <location>
        <begin position="658"/>
        <end position="879"/>
    </location>
</feature>